<feature type="chain" id="PRO_5012318687" description="Secretion system C-terminal sorting domain-containing protein" evidence="1">
    <location>
        <begin position="25"/>
        <end position="493"/>
    </location>
</feature>
<dbReference type="InterPro" id="IPR028994">
    <property type="entry name" value="Integrin_alpha_N"/>
</dbReference>
<dbReference type="STRING" id="1895771.BGO89_07300"/>
<evidence type="ECO:0008006" key="4">
    <source>
        <dbReference type="Google" id="ProtNLM"/>
    </source>
</evidence>
<dbReference type="AlphaFoldDB" id="A0A1M3KZ27"/>
<proteinExistence type="predicted"/>
<name>A0A1M3KZ27_9BACT</name>
<protein>
    <recommendedName>
        <fullName evidence="4">Secretion system C-terminal sorting domain-containing protein</fullName>
    </recommendedName>
</protein>
<dbReference type="Proteomes" id="UP000184233">
    <property type="component" value="Unassembled WGS sequence"/>
</dbReference>
<comment type="caution">
    <text evidence="2">The sequence shown here is derived from an EMBL/GenBank/DDBJ whole genome shotgun (WGS) entry which is preliminary data.</text>
</comment>
<organism evidence="2 3">
    <name type="scientific">Candidatus Kapaibacterium thiocyanatum</name>
    <dbReference type="NCBI Taxonomy" id="1895771"/>
    <lineage>
        <taxon>Bacteria</taxon>
        <taxon>Pseudomonadati</taxon>
        <taxon>Candidatus Kapaibacteriota</taxon>
        <taxon>Candidatus Kapaibacteriia</taxon>
        <taxon>Candidatus Kapaibacteriales</taxon>
        <taxon>Candidatus Kapaibacteriaceae</taxon>
        <taxon>Candidatus Kapaibacterium</taxon>
    </lineage>
</organism>
<evidence type="ECO:0000313" key="2">
    <source>
        <dbReference type="EMBL" id="OJX57768.1"/>
    </source>
</evidence>
<accession>A0A1M3KZ27</accession>
<keyword evidence="1" id="KW-0732">Signal</keyword>
<dbReference type="EMBL" id="MKVH01000021">
    <property type="protein sequence ID" value="OJX57768.1"/>
    <property type="molecule type" value="Genomic_DNA"/>
</dbReference>
<evidence type="ECO:0000313" key="3">
    <source>
        <dbReference type="Proteomes" id="UP000184233"/>
    </source>
</evidence>
<dbReference type="SUPFAM" id="SSF69318">
    <property type="entry name" value="Integrin alpha N-terminal domain"/>
    <property type="match status" value="1"/>
</dbReference>
<reference evidence="2 3" key="1">
    <citation type="submission" date="2016-09" db="EMBL/GenBank/DDBJ databases">
        <title>Genome-resolved meta-omics ties microbial dynamics to process performance in biotechnology for thiocyanate degradation.</title>
        <authorList>
            <person name="Kantor R.S."/>
            <person name="Huddy R.J."/>
            <person name="Iyer R."/>
            <person name="Thomas B.C."/>
            <person name="Brown C.T."/>
            <person name="Anantharaman K."/>
            <person name="Tringe S."/>
            <person name="Hettich R.L."/>
            <person name="Harrison S.T."/>
            <person name="Banfield J.F."/>
        </authorList>
    </citation>
    <scope>NUCLEOTIDE SEQUENCE [LARGE SCALE GENOMIC DNA]</scope>
    <source>
        <strain evidence="2">59-99</strain>
    </source>
</reference>
<sequence>MLTTIVSTGVCAGLLALSSFPAWGQEPIDTSQTRTMTVVWKNVFGGSMGAPTFFPNFCGQEGSDILLIASTKRGAFWKTRPKLDTTISVGAWPALYAKPIDYDGIPPHEYINHNGITFRCEGTGDITQMVPIDTIGADCWGGANTLLNAAYSADVDGDGFLDVVADIAGDNKTCRIIMGGPQSGKGCARVFPIDRFGSRDNRYAQAFFRSATGKWRVVQHERNDNDLSTWLVIYDMDIFRQDGRVQFRAVKRDSLHGPCTSLDDDPLGFSASVADTLAKKDWLVMFHRLSTTGPWVLERFDITNGKFISVEQVIPKDAGPIAHDLGYSLGTDHPVVRINGLFFYANNLRQPFARWIVKGSGLQGLEGMTAINDQTGDGVPDLVMTGGPVDNGVVALYTLDPAVSVDDDPVPPKIMSSARMTGDVLELSLVQPASVSAHIVGIEGREAVLLTQQQYPAGMSRIDLAPLLRTYPRGAYYLRVRMGDALHTINLIR</sequence>
<evidence type="ECO:0000256" key="1">
    <source>
        <dbReference type="SAM" id="SignalP"/>
    </source>
</evidence>
<gene>
    <name evidence="2" type="ORF">BGO89_07300</name>
</gene>
<feature type="signal peptide" evidence="1">
    <location>
        <begin position="1"/>
        <end position="24"/>
    </location>
</feature>